<evidence type="ECO:0000313" key="1">
    <source>
        <dbReference type="EMBL" id="PKX92842.1"/>
    </source>
</evidence>
<protein>
    <submittedName>
        <fullName evidence="1">Uncharacterized protein</fullName>
    </submittedName>
</protein>
<dbReference type="Proteomes" id="UP000234474">
    <property type="component" value="Unassembled WGS sequence"/>
</dbReference>
<dbReference type="AlphaFoldDB" id="A0A2I1C5F6"/>
<keyword evidence="2" id="KW-1185">Reference proteome</keyword>
<dbReference type="RefSeq" id="XP_024681437.1">
    <property type="nucleotide sequence ID" value="XM_024824990.1"/>
</dbReference>
<sequence>MPSADYESVAMLIAFIHKLYHHYIDDWHSTDRPFDATCPSTSLSDSILGVTFQGVIPAFHNILGA</sequence>
<evidence type="ECO:0000313" key="2">
    <source>
        <dbReference type="Proteomes" id="UP000234474"/>
    </source>
</evidence>
<dbReference type="VEuPathDB" id="FungiDB:P174DRAFT_421879"/>
<dbReference type="GeneID" id="36532315"/>
<name>A0A2I1C5F6_ASPN1</name>
<reference evidence="2" key="1">
    <citation type="journal article" date="2018" name="Proc. Natl. Acad. Sci. U.S.A.">
        <title>Linking secondary metabolites to gene clusters through genome sequencing of six diverse Aspergillus species.</title>
        <authorList>
            <person name="Kaerboelling I."/>
            <person name="Vesth T.C."/>
            <person name="Frisvad J.C."/>
            <person name="Nybo J.L."/>
            <person name="Theobald S."/>
            <person name="Kuo A."/>
            <person name="Bowyer P."/>
            <person name="Matsuda Y."/>
            <person name="Mondo S."/>
            <person name="Lyhne E.K."/>
            <person name="Kogle M.E."/>
            <person name="Clum A."/>
            <person name="Lipzen A."/>
            <person name="Salamov A."/>
            <person name="Ngan C.Y."/>
            <person name="Daum C."/>
            <person name="Chiniquy J."/>
            <person name="Barry K."/>
            <person name="LaButti K."/>
            <person name="Haridas S."/>
            <person name="Simmons B.A."/>
            <person name="Magnuson J.K."/>
            <person name="Mortensen U.H."/>
            <person name="Larsen T.O."/>
            <person name="Grigoriev I.V."/>
            <person name="Baker S.E."/>
            <person name="Andersen M.R."/>
        </authorList>
    </citation>
    <scope>NUCLEOTIDE SEQUENCE [LARGE SCALE GENOMIC DNA]</scope>
    <source>
        <strain evidence="2">IBT 16806</strain>
    </source>
</reference>
<gene>
    <name evidence="1" type="ORF">P174DRAFT_421879</name>
</gene>
<dbReference type="EMBL" id="MSZS01000005">
    <property type="protein sequence ID" value="PKX92842.1"/>
    <property type="molecule type" value="Genomic_DNA"/>
</dbReference>
<proteinExistence type="predicted"/>
<comment type="caution">
    <text evidence="1">The sequence shown here is derived from an EMBL/GenBank/DDBJ whole genome shotgun (WGS) entry which is preliminary data.</text>
</comment>
<organism evidence="1 2">
    <name type="scientific">Aspergillus novofumigatus (strain IBT 16806)</name>
    <dbReference type="NCBI Taxonomy" id="1392255"/>
    <lineage>
        <taxon>Eukaryota</taxon>
        <taxon>Fungi</taxon>
        <taxon>Dikarya</taxon>
        <taxon>Ascomycota</taxon>
        <taxon>Pezizomycotina</taxon>
        <taxon>Eurotiomycetes</taxon>
        <taxon>Eurotiomycetidae</taxon>
        <taxon>Eurotiales</taxon>
        <taxon>Aspergillaceae</taxon>
        <taxon>Aspergillus</taxon>
        <taxon>Aspergillus subgen. Fumigati</taxon>
    </lineage>
</organism>
<accession>A0A2I1C5F6</accession>